<dbReference type="eggNOG" id="COG1073">
    <property type="taxonomic scope" value="Bacteria"/>
</dbReference>
<dbReference type="GO" id="GO:0006637">
    <property type="term" value="P:acyl-CoA metabolic process"/>
    <property type="evidence" value="ECO:0007669"/>
    <property type="project" value="TreeGrafter"/>
</dbReference>
<dbReference type="Proteomes" id="UP000000565">
    <property type="component" value="Chromosome"/>
</dbReference>
<evidence type="ECO:0000313" key="3">
    <source>
        <dbReference type="Proteomes" id="UP000000565"/>
    </source>
</evidence>
<evidence type="ECO:0000259" key="1">
    <source>
        <dbReference type="Pfam" id="PF08840"/>
    </source>
</evidence>
<dbReference type="AlphaFoldDB" id="A6LQ15"/>
<dbReference type="Pfam" id="PF08840">
    <property type="entry name" value="BAAT_C"/>
    <property type="match status" value="1"/>
</dbReference>
<dbReference type="PANTHER" id="PTHR10824">
    <property type="entry name" value="ACYL-COENZYME A THIOESTERASE-RELATED"/>
    <property type="match status" value="1"/>
</dbReference>
<name>A6LQ15_CLOB8</name>
<protein>
    <submittedName>
        <fullName evidence="2">BAAT/Acyl-CoA thioester hydrolase-like protein</fullName>
    </submittedName>
</protein>
<keyword evidence="2" id="KW-0378">Hydrolase</keyword>
<reference evidence="2 3" key="1">
    <citation type="submission" date="2007-06" db="EMBL/GenBank/DDBJ databases">
        <title>Complete sequence of Clostridium beijerinckii NCIMB 8052.</title>
        <authorList>
            <consortium name="US DOE Joint Genome Institute"/>
            <person name="Copeland A."/>
            <person name="Lucas S."/>
            <person name="Lapidus A."/>
            <person name="Barry K."/>
            <person name="Detter J.C."/>
            <person name="Glavina del Rio T."/>
            <person name="Hammon N."/>
            <person name="Israni S."/>
            <person name="Dalin E."/>
            <person name="Tice H."/>
            <person name="Pitluck S."/>
            <person name="Sims D."/>
            <person name="Brettin T."/>
            <person name="Bruce D."/>
            <person name="Tapia R."/>
            <person name="Brainard J."/>
            <person name="Schmutz J."/>
            <person name="Larimer F."/>
            <person name="Land M."/>
            <person name="Hauser L."/>
            <person name="Kyrpides N."/>
            <person name="Mikhailova N."/>
            <person name="Bennet G."/>
            <person name="Cann I."/>
            <person name="Chen J.-S."/>
            <person name="Contreras A.L."/>
            <person name="Jones D."/>
            <person name="Kashket E."/>
            <person name="Mitchell W."/>
            <person name="Stoddard S."/>
            <person name="Schwarz W."/>
            <person name="Qureshi N."/>
            <person name="Young M."/>
            <person name="Shi Z."/>
            <person name="Ezeji T."/>
            <person name="White B."/>
            <person name="Blaschek H."/>
            <person name="Richardson P."/>
        </authorList>
    </citation>
    <scope>NUCLEOTIDE SEQUENCE [LARGE SCALE GENOMIC DNA]</scope>
    <source>
        <strain evidence="3">ATCC 51743 / NCIMB 8052</strain>
    </source>
</reference>
<dbReference type="PANTHER" id="PTHR10824:SF4">
    <property type="entry name" value="ACYL-COENZYME A THIOESTERASE 1-LIKE"/>
    <property type="match status" value="1"/>
</dbReference>
<dbReference type="InterPro" id="IPR029058">
    <property type="entry name" value="AB_hydrolase_fold"/>
</dbReference>
<feature type="domain" description="BAAT/Acyl-CoA thioester hydrolase C-terminal" evidence="1">
    <location>
        <begin position="72"/>
        <end position="223"/>
    </location>
</feature>
<dbReference type="GO" id="GO:0047617">
    <property type="term" value="F:fatty acyl-CoA hydrolase activity"/>
    <property type="evidence" value="ECO:0007669"/>
    <property type="project" value="TreeGrafter"/>
</dbReference>
<organism evidence="2 3">
    <name type="scientific">Clostridium beijerinckii (strain ATCC 51743 / NCIMB 8052)</name>
    <name type="common">Clostridium acetobutylicum</name>
    <dbReference type="NCBI Taxonomy" id="290402"/>
    <lineage>
        <taxon>Bacteria</taxon>
        <taxon>Bacillati</taxon>
        <taxon>Bacillota</taxon>
        <taxon>Clostridia</taxon>
        <taxon>Eubacteriales</taxon>
        <taxon>Clostridiaceae</taxon>
        <taxon>Clostridium</taxon>
    </lineage>
</organism>
<dbReference type="InterPro" id="IPR014940">
    <property type="entry name" value="BAAT_C"/>
</dbReference>
<dbReference type="SUPFAM" id="SSF53474">
    <property type="entry name" value="alpha/beta-Hydrolases"/>
    <property type="match status" value="1"/>
</dbReference>
<dbReference type="Gene3D" id="3.40.50.1820">
    <property type="entry name" value="alpha/beta hydrolase"/>
    <property type="match status" value="1"/>
</dbReference>
<sequence>MKWRKAMEYRTEELYGDFYENDEKPLVIVIGSVQPGIPIISKELLEYLKSKFNVLLLAYFGVGDLPKRLERIPLEYFIKAINHFKNKLNLNDEDIVLMGSNKGGELVLLLISKYINPSVAIACVPSCYVWQAIPKGIMNILIPKSSWTFKNKDIPFVRFRYNREVINDIKNKKYNSSHLFSIQTNKNKNALIKVDQYKGRLLLISTEKDHYWPSKGMCEFIEKSRKGYTKHIVFNCDGDQLLKYKEPSMEIMDFLEL</sequence>
<proteinExistence type="predicted"/>
<reference evidence="2 3" key="2">
    <citation type="journal article" date="2011" name="BMC Genomics">
        <title>Single-nucleotide resolution analysis of the transcriptome structure of Clostridium beijerinckii NCIMB 8052 using RNA-Seq.</title>
        <authorList>
            <person name="Wang Y."/>
            <person name="Li X."/>
            <person name="Mao Y."/>
            <person name="Blaschek H.P."/>
        </authorList>
    </citation>
    <scope>NUCLEOTIDE SEQUENCE [LARGE SCALE GENOMIC DNA]</scope>
    <source>
        <strain evidence="3">ATCC 51743 / NCIMB 8052</strain>
    </source>
</reference>
<dbReference type="EMBL" id="CP000721">
    <property type="protein sequence ID" value="ABR32445.1"/>
    <property type="molecule type" value="Genomic_DNA"/>
</dbReference>
<evidence type="ECO:0000313" key="2">
    <source>
        <dbReference type="EMBL" id="ABR32445.1"/>
    </source>
</evidence>
<gene>
    <name evidence="2" type="ordered locus">Cbei_0255</name>
</gene>
<accession>A6LQ15</accession>
<reference evidence="2 3" key="3">
    <citation type="journal article" date="2012" name="BMC Genomics">
        <title>Genome-wide dynamic transcriptional profiling in clostridium beijerinckii NCIMB 8052 using single-nucleotide resolution RNA-Seq.</title>
        <authorList>
            <person name="Wang Y."/>
            <person name="Li X."/>
            <person name="Mao Y."/>
            <person name="Blaschek H.P."/>
        </authorList>
    </citation>
    <scope>NUCLEOTIDE SEQUENCE [LARGE SCALE GENOMIC DNA]</scope>
    <source>
        <strain evidence="3">ATCC 51743 / NCIMB 8052</strain>
    </source>
</reference>
<dbReference type="KEGG" id="cbe:Cbei_0255"/>
<dbReference type="HOGENOM" id="CLU_029849_2_2_9"/>
<dbReference type="GO" id="GO:0006631">
    <property type="term" value="P:fatty acid metabolic process"/>
    <property type="evidence" value="ECO:0007669"/>
    <property type="project" value="TreeGrafter"/>
</dbReference>